<evidence type="ECO:0000259" key="1">
    <source>
        <dbReference type="Pfam" id="PF00248"/>
    </source>
</evidence>
<organism evidence="2 3">
    <name type="scientific">Pseudomonas veronii</name>
    <dbReference type="NCBI Taxonomy" id="76761"/>
    <lineage>
        <taxon>Bacteria</taxon>
        <taxon>Pseudomonadati</taxon>
        <taxon>Pseudomonadota</taxon>
        <taxon>Gammaproteobacteria</taxon>
        <taxon>Pseudomonadales</taxon>
        <taxon>Pseudomonadaceae</taxon>
        <taxon>Pseudomonas</taxon>
    </lineage>
</organism>
<dbReference type="SUPFAM" id="SSF51430">
    <property type="entry name" value="NAD(P)-linked oxidoreductase"/>
    <property type="match status" value="1"/>
</dbReference>
<dbReference type="PANTHER" id="PTHR43312">
    <property type="entry name" value="D-THREO-ALDOSE 1-DEHYDROGENASE"/>
    <property type="match status" value="1"/>
</dbReference>
<evidence type="ECO:0000313" key="2">
    <source>
        <dbReference type="EMBL" id="NMY11508.1"/>
    </source>
</evidence>
<dbReference type="AlphaFoldDB" id="A0A7Y1A978"/>
<dbReference type="SUPFAM" id="SSF53448">
    <property type="entry name" value="Nucleotide-diphospho-sugar transferases"/>
    <property type="match status" value="1"/>
</dbReference>
<dbReference type="InterPro" id="IPR053135">
    <property type="entry name" value="AKR2_Oxidoreductase"/>
</dbReference>
<dbReference type="InterPro" id="IPR003329">
    <property type="entry name" value="Cytidylyl_trans"/>
</dbReference>
<proteinExistence type="predicted"/>
<dbReference type="InterPro" id="IPR029044">
    <property type="entry name" value="Nucleotide-diphossugar_trans"/>
</dbReference>
<dbReference type="Proteomes" id="UP000537729">
    <property type="component" value="Unassembled WGS sequence"/>
</dbReference>
<dbReference type="Gene3D" id="3.20.20.100">
    <property type="entry name" value="NADP-dependent oxidoreductase domain"/>
    <property type="match status" value="1"/>
</dbReference>
<feature type="domain" description="NADP-dependent oxidoreductase" evidence="1">
    <location>
        <begin position="236"/>
        <end position="523"/>
    </location>
</feature>
<dbReference type="InterPro" id="IPR023210">
    <property type="entry name" value="NADP_OxRdtase_dom"/>
</dbReference>
<name>A0A7Y1A978_PSEVE</name>
<gene>
    <name evidence="2" type="ORF">HBO38_24180</name>
</gene>
<comment type="caution">
    <text evidence="2">The sequence shown here is derived from an EMBL/GenBank/DDBJ whole genome shotgun (WGS) entry which is preliminary data.</text>
</comment>
<reference evidence="2 3" key="1">
    <citation type="journal article" date="2020" name="Front. Microbiol.">
        <title>Genetic Organization of the aprX-lipA2 Operon Affects the Proteolytic Potential of Pseudomonas Species in Milk.</title>
        <authorList>
            <person name="Maier C."/>
            <person name="Huptas C."/>
            <person name="von Neubeck M."/>
            <person name="Scherer S."/>
            <person name="Wenning M."/>
            <person name="Lucking G."/>
        </authorList>
    </citation>
    <scope>NUCLEOTIDE SEQUENCE [LARGE SCALE GENOMIC DNA]</scope>
    <source>
        <strain evidence="2 3">DSM 16272</strain>
    </source>
</reference>
<dbReference type="InterPro" id="IPR036812">
    <property type="entry name" value="NAD(P)_OxRdtase_dom_sf"/>
</dbReference>
<dbReference type="RefSeq" id="WP_169885293.1">
    <property type="nucleotide sequence ID" value="NZ_JAAQWG010000041.1"/>
</dbReference>
<dbReference type="Pfam" id="PF02348">
    <property type="entry name" value="CTP_transf_3"/>
    <property type="match status" value="1"/>
</dbReference>
<evidence type="ECO:0000313" key="3">
    <source>
        <dbReference type="Proteomes" id="UP000537729"/>
    </source>
</evidence>
<dbReference type="CDD" id="cd19097">
    <property type="entry name" value="AKR_unchar"/>
    <property type="match status" value="1"/>
</dbReference>
<dbReference type="EMBL" id="JAAQWG010000041">
    <property type="protein sequence ID" value="NMY11508.1"/>
    <property type="molecule type" value="Genomic_DNA"/>
</dbReference>
<accession>A0A7Y1A978</accession>
<protein>
    <recommendedName>
        <fullName evidence="1">NADP-dependent oxidoreductase domain-containing protein</fullName>
    </recommendedName>
</protein>
<sequence length="543" mass="59676">MTSVAVLQARTSSSRLPGKVLLPINGIPLAVLAAKRAANTGRHVIVATSSLASDDGLADTVEANGLVCFRGSLENPLERMVHALEAYSDDAIVFRLTADNVFPDGHLLDEIEEVFVQGGYEYLCCNGIEAGLPYGVSAEVTRLRHLRWALYNAVDAFDTEHVTPMIIRRFGARYFERYKSFGLGLLRCTVDNLDDYLLVQRVFKVFTDAIKVSCRDLMVELSGCAGRPVVVRASDKLVFGTAQLGLDYGVNNRSGRPDLTLAGEMLRTAVTNGVKYIDTARAYGVSEAVVGAAFKGGWEGRASVITKLSPLSECPENADLSWVRAAVDASVFESCYHLGVKTLNVVMLHRAAQLDQWSGAAWSRLIDLRQKGVITGLGCSVQSPLELQRALNEPLVSYIQLPCNLLDWRWDGVISLIEETKLARSLTIHVRSAFLQGLLMSENEENWRLAHVEEPASVHEWLSDQVSSLNRSGIADLCLAYLRALSWVDGIAVGMENAAQLTENLVLFENSHLDSTQVLKIQASRPRLAEQTLNPACWSRVER</sequence>
<dbReference type="Pfam" id="PF00248">
    <property type="entry name" value="Aldo_ket_red"/>
    <property type="match status" value="1"/>
</dbReference>
<dbReference type="PANTHER" id="PTHR43312:SF1">
    <property type="entry name" value="NADP-DEPENDENT OXIDOREDUCTASE DOMAIN-CONTAINING PROTEIN"/>
    <property type="match status" value="1"/>
</dbReference>
<dbReference type="Gene3D" id="3.90.550.10">
    <property type="entry name" value="Spore Coat Polysaccharide Biosynthesis Protein SpsA, Chain A"/>
    <property type="match status" value="1"/>
</dbReference>